<dbReference type="OrthoDB" id="2135488at2759"/>
<accession>A0A9Q0HDA1</accession>
<dbReference type="PANTHER" id="PTHR21240:SF19">
    <property type="entry name" value="CATALYTIC_ HYDROLASE"/>
    <property type="match status" value="1"/>
</dbReference>
<dbReference type="EMBL" id="JAMYWD010000009">
    <property type="protein sequence ID" value="KAJ4961947.1"/>
    <property type="molecule type" value="Genomic_DNA"/>
</dbReference>
<keyword evidence="1 2" id="KW-0456">Lyase</keyword>
<dbReference type="AlphaFoldDB" id="A0A9Q0HDA1"/>
<evidence type="ECO:0000313" key="5">
    <source>
        <dbReference type="Proteomes" id="UP001141806"/>
    </source>
</evidence>
<dbReference type="InterPro" id="IPR006680">
    <property type="entry name" value="Amidohydro-rel"/>
</dbReference>
<comment type="similarity">
    <text evidence="2">Belongs to the metallo-dependent hydrolases superfamily.</text>
</comment>
<feature type="domain" description="Amidohydrolase-related" evidence="3">
    <location>
        <begin position="141"/>
        <end position="417"/>
    </location>
</feature>
<reference evidence="4" key="1">
    <citation type="journal article" date="2023" name="Plant J.">
        <title>The genome of the king protea, Protea cynaroides.</title>
        <authorList>
            <person name="Chang J."/>
            <person name="Duong T.A."/>
            <person name="Schoeman C."/>
            <person name="Ma X."/>
            <person name="Roodt D."/>
            <person name="Barker N."/>
            <person name="Li Z."/>
            <person name="Van de Peer Y."/>
            <person name="Mizrachi E."/>
        </authorList>
    </citation>
    <scope>NUCLEOTIDE SEQUENCE</scope>
    <source>
        <tissue evidence="4">Young leaves</tissue>
    </source>
</reference>
<keyword evidence="5" id="KW-1185">Reference proteome</keyword>
<evidence type="ECO:0000256" key="1">
    <source>
        <dbReference type="ARBA" id="ARBA00023239"/>
    </source>
</evidence>
<gene>
    <name evidence="4" type="ORF">NE237_021857</name>
</gene>
<dbReference type="Pfam" id="PF04909">
    <property type="entry name" value="Amidohydro_2"/>
    <property type="match status" value="1"/>
</dbReference>
<dbReference type="InterPro" id="IPR032465">
    <property type="entry name" value="ACMSD"/>
</dbReference>
<evidence type="ECO:0000259" key="3">
    <source>
        <dbReference type="Pfam" id="PF04909"/>
    </source>
</evidence>
<evidence type="ECO:0000256" key="2">
    <source>
        <dbReference type="RuleBase" id="RU366045"/>
    </source>
</evidence>
<protein>
    <recommendedName>
        <fullName evidence="3">Amidohydrolase-related domain-containing protein</fullName>
    </recommendedName>
</protein>
<comment type="caution">
    <text evidence="4">The sequence shown here is derived from an EMBL/GenBank/DDBJ whole genome shotgun (WGS) entry which is preliminary data.</text>
</comment>
<evidence type="ECO:0000313" key="4">
    <source>
        <dbReference type="EMBL" id="KAJ4961947.1"/>
    </source>
</evidence>
<sequence length="425" mass="47329">MILSILVICKQVQSMTCATVRPVSTLYALCNSQAVCNSRPYDNILSVKKIFFFFYGNPLDAFYAHRIDRVTHPNEHSEARCPKQKAANILLRRELMAVSLKGLLSVSTPHFPSYSAKLISRSSATKMAMVGSQRVFNPKIIDSHLHVWASSEEAAEKYPYFPGQEPSLPGNVDFLLQCMGEAAVDGALIVQPINHKFDHSLVTSVLKKYPSKFVGCCLANPSEDGNGINQLEHLILKDGYRAVRFNPYLWPSGQLMTNEVGRAMFSKAGELGAPVGFMCMKGLNLHIAEIEELCSAFPSTVVLLDHLAFCKPPTNGEEEKAFSALLKLSRFPQVYVKFSALFRVSRKPFPYEDICHLLSQIVSSFGANRVMWGSDFPFVVPECGYKEAKEVVSLIASQVPLQTSDLEWIMGKTVLQLFPNSWIDS</sequence>
<dbReference type="Proteomes" id="UP001141806">
    <property type="component" value="Unassembled WGS sequence"/>
</dbReference>
<keyword evidence="2" id="KW-0210">Decarboxylase</keyword>
<dbReference type="FunFam" id="3.20.20.140:FF:000052">
    <property type="entry name" value="Catalytic/ hydrolase"/>
    <property type="match status" value="1"/>
</dbReference>
<dbReference type="GO" id="GO:0016831">
    <property type="term" value="F:carboxy-lyase activity"/>
    <property type="evidence" value="ECO:0007669"/>
    <property type="project" value="UniProtKB-KW"/>
</dbReference>
<organism evidence="4 5">
    <name type="scientific">Protea cynaroides</name>
    <dbReference type="NCBI Taxonomy" id="273540"/>
    <lineage>
        <taxon>Eukaryota</taxon>
        <taxon>Viridiplantae</taxon>
        <taxon>Streptophyta</taxon>
        <taxon>Embryophyta</taxon>
        <taxon>Tracheophyta</taxon>
        <taxon>Spermatophyta</taxon>
        <taxon>Magnoliopsida</taxon>
        <taxon>Proteales</taxon>
        <taxon>Proteaceae</taxon>
        <taxon>Protea</taxon>
    </lineage>
</organism>
<dbReference type="GO" id="GO:0016787">
    <property type="term" value="F:hydrolase activity"/>
    <property type="evidence" value="ECO:0007669"/>
    <property type="project" value="InterPro"/>
</dbReference>
<proteinExistence type="inferred from homology"/>
<dbReference type="Gene3D" id="3.20.20.140">
    <property type="entry name" value="Metal-dependent hydrolases"/>
    <property type="match status" value="1"/>
</dbReference>
<dbReference type="PANTHER" id="PTHR21240">
    <property type="entry name" value="2-AMINO-3-CARBOXYLMUCONATE-6-SEMIALDEHYDE DECARBOXYLASE"/>
    <property type="match status" value="1"/>
</dbReference>
<dbReference type="SUPFAM" id="SSF51556">
    <property type="entry name" value="Metallo-dependent hydrolases"/>
    <property type="match status" value="1"/>
</dbReference>
<dbReference type="InterPro" id="IPR032466">
    <property type="entry name" value="Metal_Hydrolase"/>
</dbReference>
<name>A0A9Q0HDA1_9MAGN</name>